<evidence type="ECO:0000256" key="10">
    <source>
        <dbReference type="ARBA" id="ARBA00023303"/>
    </source>
</evidence>
<dbReference type="Gene3D" id="1.20.58.390">
    <property type="entry name" value="Neurotransmitter-gated ion-channel transmembrane domain"/>
    <property type="match status" value="1"/>
</dbReference>
<keyword evidence="5 12" id="KW-0812">Transmembrane</keyword>
<evidence type="ECO:0000256" key="6">
    <source>
        <dbReference type="ARBA" id="ARBA00022729"/>
    </source>
</evidence>
<evidence type="ECO:0000259" key="14">
    <source>
        <dbReference type="Pfam" id="PF02932"/>
    </source>
</evidence>
<feature type="transmembrane region" description="Helical" evidence="12">
    <location>
        <begin position="164"/>
        <end position="187"/>
    </location>
</feature>
<feature type="region of interest" description="Disordered" evidence="11">
    <location>
        <begin position="217"/>
        <end position="246"/>
    </location>
</feature>
<dbReference type="InterPro" id="IPR006201">
    <property type="entry name" value="Neur_channel"/>
</dbReference>
<dbReference type="Pfam" id="PF02932">
    <property type="entry name" value="Neur_chan_memb"/>
    <property type="match status" value="1"/>
</dbReference>
<dbReference type="InterPro" id="IPR006028">
    <property type="entry name" value="GABAA/Glycine_rcpt"/>
</dbReference>
<evidence type="ECO:0000256" key="3">
    <source>
        <dbReference type="ARBA" id="ARBA00022448"/>
    </source>
</evidence>
<dbReference type="PANTHER" id="PTHR18945">
    <property type="entry name" value="NEUROTRANSMITTER GATED ION CHANNEL"/>
    <property type="match status" value="1"/>
</dbReference>
<reference evidence="16" key="1">
    <citation type="submission" date="2020-01" db="EMBL/GenBank/DDBJ databases">
        <title>Draft genome sequence of the Termite Coptotermes fromosanus.</title>
        <authorList>
            <person name="Itakura S."/>
            <person name="Yosikawa Y."/>
            <person name="Umezawa K."/>
        </authorList>
    </citation>
    <scope>NUCLEOTIDE SEQUENCE [LARGE SCALE GENOMIC DNA]</scope>
</reference>
<dbReference type="InterPro" id="IPR036719">
    <property type="entry name" value="Neuro-gated_channel_TM_sf"/>
</dbReference>
<dbReference type="EMBL" id="BLKM01000621">
    <property type="protein sequence ID" value="GFG36220.1"/>
    <property type="molecule type" value="Genomic_DNA"/>
</dbReference>
<feature type="compositionally biased region" description="Polar residues" evidence="11">
    <location>
        <begin position="275"/>
        <end position="293"/>
    </location>
</feature>
<dbReference type="Gene3D" id="2.70.170.10">
    <property type="entry name" value="Neurotransmitter-gated ion-channel ligand-binding domain"/>
    <property type="match status" value="1"/>
</dbReference>
<dbReference type="GO" id="GO:0099095">
    <property type="term" value="F:ligand-gated monoatomic anion channel activity"/>
    <property type="evidence" value="ECO:0007669"/>
    <property type="project" value="UniProtKB-ARBA"/>
</dbReference>
<dbReference type="Pfam" id="PF02931">
    <property type="entry name" value="Neur_chan_LBD"/>
    <property type="match status" value="1"/>
</dbReference>
<dbReference type="AlphaFoldDB" id="A0A6L2PX83"/>
<feature type="domain" description="Neurotransmitter-gated ion-channel transmembrane" evidence="14">
    <location>
        <begin position="107"/>
        <end position="319"/>
    </location>
</feature>
<dbReference type="GO" id="GO:0005254">
    <property type="term" value="F:chloride channel activity"/>
    <property type="evidence" value="ECO:0007669"/>
    <property type="project" value="UniProtKB-ARBA"/>
</dbReference>
<feature type="compositionally biased region" description="Low complexity" evidence="11">
    <location>
        <begin position="220"/>
        <end position="246"/>
    </location>
</feature>
<evidence type="ECO:0000256" key="9">
    <source>
        <dbReference type="ARBA" id="ARBA00023136"/>
    </source>
</evidence>
<keyword evidence="3" id="KW-0813">Transport</keyword>
<evidence type="ECO:0000256" key="5">
    <source>
        <dbReference type="ARBA" id="ARBA00022692"/>
    </source>
</evidence>
<protein>
    <recommendedName>
        <fullName evidence="17">Neurotransmitter-gated ion-channel transmembrane domain-containing protein</fullName>
    </recommendedName>
</protein>
<keyword evidence="9 12" id="KW-0472">Membrane</keyword>
<dbReference type="InParanoid" id="A0A6L2PX83"/>
<dbReference type="InterPro" id="IPR006202">
    <property type="entry name" value="Neur_chan_lig-bd"/>
</dbReference>
<evidence type="ECO:0000259" key="13">
    <source>
        <dbReference type="Pfam" id="PF02931"/>
    </source>
</evidence>
<proteinExistence type="predicted"/>
<feature type="domain" description="Neurotransmitter-gated ion-channel ligand-binding" evidence="13">
    <location>
        <begin position="3"/>
        <end position="96"/>
    </location>
</feature>
<keyword evidence="10" id="KW-0407">Ion channel</keyword>
<sequence length="367" mass="41973">LKTRLTCWVKLHKFPFDEQHCSLVIENWIYNNNELLLEWKEGSPVSVAPHMHISEYYISSSWTNTSNEHEFYMARFHKYKQSIGSHGALVVTFRLRHQVGYYVMDYYMPSVLLVVTSWVSFWLDTDAVSGRINIGISSILTFITLSCQTGSAMPAVSYSMVSEVWFMACTTFIIGSLVEFAFVNTIWRRRQVRHVELKKVTGKHILKSTLTPKLARKQIGGRTSSGQRSMSSTSETGSTSSSPPVLSVSQIPLRALDLPQRQEDETEEVEQTQDFTNEGSKMASNGKQQASPRFTTMTPQQIAKWIDKRSRVLFPVAFLKDLKHTSFCPCRKVLCCHYGLWCWTSLLVCPEVTEEPHGKEIYDFNHA</sequence>
<dbReference type="InterPro" id="IPR018000">
    <property type="entry name" value="Neurotransmitter_ion_chnl_CS"/>
</dbReference>
<dbReference type="GO" id="GO:0005230">
    <property type="term" value="F:extracellular ligand-gated monoatomic ion channel activity"/>
    <property type="evidence" value="ECO:0007669"/>
    <property type="project" value="InterPro"/>
</dbReference>
<evidence type="ECO:0000313" key="16">
    <source>
        <dbReference type="Proteomes" id="UP000502823"/>
    </source>
</evidence>
<dbReference type="SUPFAM" id="SSF63712">
    <property type="entry name" value="Nicotinic receptor ligand binding domain-like"/>
    <property type="match status" value="1"/>
</dbReference>
<name>A0A6L2PX83_COPFO</name>
<feature type="region of interest" description="Disordered" evidence="11">
    <location>
        <begin position="259"/>
        <end position="293"/>
    </location>
</feature>
<dbReference type="OrthoDB" id="3176171at2759"/>
<evidence type="ECO:0000256" key="8">
    <source>
        <dbReference type="ARBA" id="ARBA00023065"/>
    </source>
</evidence>
<evidence type="ECO:0000256" key="2">
    <source>
        <dbReference type="ARBA" id="ARBA00004236"/>
    </source>
</evidence>
<evidence type="ECO:0000313" key="15">
    <source>
        <dbReference type="EMBL" id="GFG36220.1"/>
    </source>
</evidence>
<gene>
    <name evidence="15" type="ORF">Cfor_11301</name>
</gene>
<keyword evidence="6" id="KW-0732">Signal</keyword>
<comment type="caution">
    <text evidence="15">The sequence shown here is derived from an EMBL/GenBank/DDBJ whole genome shotgun (WGS) entry which is preliminary data.</text>
</comment>
<dbReference type="InterPro" id="IPR036734">
    <property type="entry name" value="Neur_chan_lig-bd_sf"/>
</dbReference>
<evidence type="ECO:0000256" key="11">
    <source>
        <dbReference type="SAM" id="MobiDB-lite"/>
    </source>
</evidence>
<dbReference type="GO" id="GO:0005886">
    <property type="term" value="C:plasma membrane"/>
    <property type="evidence" value="ECO:0007669"/>
    <property type="project" value="UniProtKB-SubCell"/>
</dbReference>
<evidence type="ECO:0000256" key="7">
    <source>
        <dbReference type="ARBA" id="ARBA00022989"/>
    </source>
</evidence>
<comment type="subcellular location">
    <subcellularLocation>
        <location evidence="2">Cell membrane</location>
    </subcellularLocation>
    <subcellularLocation>
        <location evidence="1">Membrane</location>
        <topology evidence="1">Multi-pass membrane protein</topology>
    </subcellularLocation>
</comment>
<dbReference type="InterPro" id="IPR038050">
    <property type="entry name" value="Neuro_actylchol_rec"/>
</dbReference>
<accession>A0A6L2PX83</accession>
<feature type="transmembrane region" description="Helical" evidence="12">
    <location>
        <begin position="106"/>
        <end position="123"/>
    </location>
</feature>
<evidence type="ECO:0000256" key="4">
    <source>
        <dbReference type="ARBA" id="ARBA00022475"/>
    </source>
</evidence>
<evidence type="ECO:0000256" key="1">
    <source>
        <dbReference type="ARBA" id="ARBA00004141"/>
    </source>
</evidence>
<keyword evidence="4" id="KW-1003">Cell membrane</keyword>
<dbReference type="InterPro" id="IPR006029">
    <property type="entry name" value="Neurotrans-gated_channel_TM"/>
</dbReference>
<dbReference type="SUPFAM" id="SSF90112">
    <property type="entry name" value="Neurotransmitter-gated ion-channel transmembrane pore"/>
    <property type="match status" value="1"/>
</dbReference>
<dbReference type="GO" id="GO:0004888">
    <property type="term" value="F:transmembrane signaling receptor activity"/>
    <property type="evidence" value="ECO:0007669"/>
    <property type="project" value="InterPro"/>
</dbReference>
<keyword evidence="16" id="KW-1185">Reference proteome</keyword>
<organism evidence="15 16">
    <name type="scientific">Coptotermes formosanus</name>
    <name type="common">Formosan subterranean termite</name>
    <dbReference type="NCBI Taxonomy" id="36987"/>
    <lineage>
        <taxon>Eukaryota</taxon>
        <taxon>Metazoa</taxon>
        <taxon>Ecdysozoa</taxon>
        <taxon>Arthropoda</taxon>
        <taxon>Hexapoda</taxon>
        <taxon>Insecta</taxon>
        <taxon>Pterygota</taxon>
        <taxon>Neoptera</taxon>
        <taxon>Polyneoptera</taxon>
        <taxon>Dictyoptera</taxon>
        <taxon>Blattodea</taxon>
        <taxon>Blattoidea</taxon>
        <taxon>Termitoidae</taxon>
        <taxon>Rhinotermitidae</taxon>
        <taxon>Coptotermes</taxon>
    </lineage>
</organism>
<dbReference type="PROSITE" id="PS00236">
    <property type="entry name" value="NEUROTR_ION_CHANNEL"/>
    <property type="match status" value="1"/>
</dbReference>
<evidence type="ECO:0008006" key="17">
    <source>
        <dbReference type="Google" id="ProtNLM"/>
    </source>
</evidence>
<dbReference type="Proteomes" id="UP000502823">
    <property type="component" value="Unassembled WGS sequence"/>
</dbReference>
<dbReference type="CDD" id="cd19049">
    <property type="entry name" value="LGIC_TM_anion"/>
    <property type="match status" value="1"/>
</dbReference>
<evidence type="ECO:0000256" key="12">
    <source>
        <dbReference type="SAM" id="Phobius"/>
    </source>
</evidence>
<feature type="non-terminal residue" evidence="15">
    <location>
        <position position="1"/>
    </location>
</feature>
<keyword evidence="8" id="KW-0406">Ion transport</keyword>
<keyword evidence="7 12" id="KW-1133">Transmembrane helix</keyword>
<dbReference type="PRINTS" id="PR00253">
    <property type="entry name" value="GABAARECEPTR"/>
</dbReference>